<evidence type="ECO:0000313" key="2">
    <source>
        <dbReference type="EMBL" id="OGB74183.1"/>
    </source>
</evidence>
<evidence type="ECO:0000259" key="1">
    <source>
        <dbReference type="Pfam" id="PF01370"/>
    </source>
</evidence>
<proteinExistence type="predicted"/>
<dbReference type="InterPro" id="IPR036291">
    <property type="entry name" value="NAD(P)-bd_dom_sf"/>
</dbReference>
<evidence type="ECO:0000313" key="3">
    <source>
        <dbReference type="Proteomes" id="UP000176651"/>
    </source>
</evidence>
<gene>
    <name evidence="2" type="ORF">A2V68_00150</name>
</gene>
<comment type="caution">
    <text evidence="2">The sequence shown here is derived from an EMBL/GenBank/DDBJ whole genome shotgun (WGS) entry which is preliminary data.</text>
</comment>
<dbReference type="STRING" id="1798535.A2V68_00150"/>
<organism evidence="2 3">
    <name type="scientific">candidate division Kazan bacterium RBG_13_50_9</name>
    <dbReference type="NCBI Taxonomy" id="1798535"/>
    <lineage>
        <taxon>Bacteria</taxon>
        <taxon>Bacteria division Kazan-3B-28</taxon>
    </lineage>
</organism>
<dbReference type="AlphaFoldDB" id="A0A1F4NRR7"/>
<reference evidence="2 3" key="1">
    <citation type="journal article" date="2016" name="Nat. Commun.">
        <title>Thousands of microbial genomes shed light on interconnected biogeochemical processes in an aquifer system.</title>
        <authorList>
            <person name="Anantharaman K."/>
            <person name="Brown C.T."/>
            <person name="Hug L.A."/>
            <person name="Sharon I."/>
            <person name="Castelle C.J."/>
            <person name="Probst A.J."/>
            <person name="Thomas B.C."/>
            <person name="Singh A."/>
            <person name="Wilkins M.J."/>
            <person name="Karaoz U."/>
            <person name="Brodie E.L."/>
            <person name="Williams K.H."/>
            <person name="Hubbard S.S."/>
            <person name="Banfield J.F."/>
        </authorList>
    </citation>
    <scope>NUCLEOTIDE SEQUENCE [LARGE SCALE GENOMIC DNA]</scope>
</reference>
<dbReference type="CDD" id="cd08946">
    <property type="entry name" value="SDR_e"/>
    <property type="match status" value="1"/>
</dbReference>
<dbReference type="SUPFAM" id="SSF51735">
    <property type="entry name" value="NAD(P)-binding Rossmann-fold domains"/>
    <property type="match status" value="1"/>
</dbReference>
<dbReference type="InterPro" id="IPR050177">
    <property type="entry name" value="Lipid_A_modif_metabolic_enz"/>
</dbReference>
<accession>A0A1F4NRR7</accession>
<sequence>MKVLVTGGSGYIGGAVTDALFQRGIDFTVYDNLLYEQQYLKPVDFIQGDIRDREKLGKILPNFTHVIWLVAIVGDGACQIDPPTTVAVNQDAVRWLSENFDGRIIFLSTCSVYGQSDEWLDESSEVKPLSLYAQTKLQAEKYLGNKNSIIFRLGTAYGLADVHARIRLDLAVNYMTMNAIKKGGLTVFGGEQWRPFIHVKDIARCVAESLDKDWTGIYNLATSNLQISELARMIAEETGCQVTYAEREFADPRNYHVHTDKARNIGLLKSTTPYDVPFGIGEITRLVRSGRIKDVDQSVYSNERHLSAQAQNGGFK</sequence>
<dbReference type="PANTHER" id="PTHR43245">
    <property type="entry name" value="BIFUNCTIONAL POLYMYXIN RESISTANCE PROTEIN ARNA"/>
    <property type="match status" value="1"/>
</dbReference>
<dbReference type="EMBL" id="META01000003">
    <property type="protein sequence ID" value="OGB74183.1"/>
    <property type="molecule type" value="Genomic_DNA"/>
</dbReference>
<dbReference type="PANTHER" id="PTHR43245:SF23">
    <property type="entry name" value="NAD(P)-BINDING DOMAIN-CONTAINING PROTEIN"/>
    <property type="match status" value="1"/>
</dbReference>
<dbReference type="InterPro" id="IPR001509">
    <property type="entry name" value="Epimerase_deHydtase"/>
</dbReference>
<feature type="domain" description="NAD-dependent epimerase/dehydratase" evidence="1">
    <location>
        <begin position="3"/>
        <end position="220"/>
    </location>
</feature>
<name>A0A1F4NRR7_UNCK3</name>
<dbReference type="Gene3D" id="3.40.50.720">
    <property type="entry name" value="NAD(P)-binding Rossmann-like Domain"/>
    <property type="match status" value="1"/>
</dbReference>
<dbReference type="Pfam" id="PF01370">
    <property type="entry name" value="Epimerase"/>
    <property type="match status" value="1"/>
</dbReference>
<protein>
    <recommendedName>
        <fullName evidence="1">NAD-dependent epimerase/dehydratase domain-containing protein</fullName>
    </recommendedName>
</protein>
<dbReference type="Proteomes" id="UP000176651">
    <property type="component" value="Unassembled WGS sequence"/>
</dbReference>